<organism evidence="2 3">
    <name type="scientific">Oikopleura dioica</name>
    <name type="common">Tunicate</name>
    <dbReference type="NCBI Taxonomy" id="34765"/>
    <lineage>
        <taxon>Eukaryota</taxon>
        <taxon>Metazoa</taxon>
        <taxon>Chordata</taxon>
        <taxon>Tunicata</taxon>
        <taxon>Appendicularia</taxon>
        <taxon>Copelata</taxon>
        <taxon>Oikopleuridae</taxon>
        <taxon>Oikopleura</taxon>
    </lineage>
</organism>
<evidence type="ECO:0000313" key="3">
    <source>
        <dbReference type="Proteomes" id="UP001158576"/>
    </source>
</evidence>
<evidence type="ECO:0000256" key="1">
    <source>
        <dbReference type="SAM" id="MobiDB-lite"/>
    </source>
</evidence>
<keyword evidence="3" id="KW-1185">Reference proteome</keyword>
<gene>
    <name evidence="2" type="ORF">OKIOD_LOCUS14027</name>
</gene>
<protein>
    <submittedName>
        <fullName evidence="2">Oidioi.mRNA.OKI2018_I69.chr2.g5262.t1.cds</fullName>
    </submittedName>
</protein>
<accession>A0ABN7SZT1</accession>
<dbReference type="Proteomes" id="UP001158576">
    <property type="component" value="Chromosome 2"/>
</dbReference>
<sequence>MKIWSAFSIFLAAEAGKKKKNKDRPTDFELDEGLTCKEDHLKFLTAMSPKVQIVRTENDKDAKIFHLKCDDRELEPTHNMLRCTPYKPGDELTGEGMRGLKKLTAELWIPKKRQLLKERINVIDFPITCIPAGTGARASRCNSKVLKKELEKQITGAKSSHYDITVENDRALVICKTEESRHKKDKKEKKKKKNKNKTTKNPNAGLPLLVTCDGIPTWKDGDVFWWRPTYDSAQKEISNFAC</sequence>
<evidence type="ECO:0000313" key="2">
    <source>
        <dbReference type="EMBL" id="CAG5110915.1"/>
    </source>
</evidence>
<proteinExistence type="predicted"/>
<feature type="compositionally biased region" description="Basic residues" evidence="1">
    <location>
        <begin position="183"/>
        <end position="198"/>
    </location>
</feature>
<reference evidence="2 3" key="1">
    <citation type="submission" date="2021-04" db="EMBL/GenBank/DDBJ databases">
        <authorList>
            <person name="Bliznina A."/>
        </authorList>
    </citation>
    <scope>NUCLEOTIDE SEQUENCE [LARGE SCALE GENOMIC DNA]</scope>
</reference>
<dbReference type="EMBL" id="OU015567">
    <property type="protein sequence ID" value="CAG5110915.1"/>
    <property type="molecule type" value="Genomic_DNA"/>
</dbReference>
<name>A0ABN7SZT1_OIKDI</name>
<feature type="region of interest" description="Disordered" evidence="1">
    <location>
        <begin position="177"/>
        <end position="203"/>
    </location>
</feature>